<name>A0AAD6TES1_9AGAR</name>
<dbReference type="AlphaFoldDB" id="A0AAD6TES1"/>
<reference evidence="1" key="1">
    <citation type="submission" date="2023-03" db="EMBL/GenBank/DDBJ databases">
        <title>Massive genome expansion in bonnet fungi (Mycena s.s.) driven by repeated elements and novel gene families across ecological guilds.</title>
        <authorList>
            <consortium name="Lawrence Berkeley National Laboratory"/>
            <person name="Harder C.B."/>
            <person name="Miyauchi S."/>
            <person name="Viragh M."/>
            <person name="Kuo A."/>
            <person name="Thoen E."/>
            <person name="Andreopoulos B."/>
            <person name="Lu D."/>
            <person name="Skrede I."/>
            <person name="Drula E."/>
            <person name="Henrissat B."/>
            <person name="Morin E."/>
            <person name="Kohler A."/>
            <person name="Barry K."/>
            <person name="LaButti K."/>
            <person name="Morin E."/>
            <person name="Salamov A."/>
            <person name="Lipzen A."/>
            <person name="Mereny Z."/>
            <person name="Hegedus B."/>
            <person name="Baldrian P."/>
            <person name="Stursova M."/>
            <person name="Weitz H."/>
            <person name="Taylor A."/>
            <person name="Grigoriev I.V."/>
            <person name="Nagy L.G."/>
            <person name="Martin F."/>
            <person name="Kauserud H."/>
        </authorList>
    </citation>
    <scope>NUCLEOTIDE SEQUENCE</scope>
    <source>
        <strain evidence="1">CBHHK200</strain>
    </source>
</reference>
<gene>
    <name evidence="1" type="ORF">C8F04DRAFT_527211</name>
</gene>
<accession>A0AAD6TES1</accession>
<comment type="caution">
    <text evidence="1">The sequence shown here is derived from an EMBL/GenBank/DDBJ whole genome shotgun (WGS) entry which is preliminary data.</text>
</comment>
<dbReference type="Proteomes" id="UP001218188">
    <property type="component" value="Unassembled WGS sequence"/>
</dbReference>
<sequence>MASRDRYISQCSFWPYASSMAASSRGCCLPFFDEADLDAPAIHLDAPRLPTLQALVIQTFHFDRVANMLTRSACSLRKFWMMACPPLEQVVVSHNPAILEIGIPRGSVDGPSSRIDPVIAAFTLCNPGIQNPVYTPVLTRFHIGDPSEKLDLEGIAWWSPACICPICMDARASKPLLSSEEDPPWTRKYTGSDRGFRAAGLEVEIKPDDWDPARSRIRGRLHRYI</sequence>
<dbReference type="EMBL" id="JARJCM010000005">
    <property type="protein sequence ID" value="KAJ7045211.1"/>
    <property type="molecule type" value="Genomic_DNA"/>
</dbReference>
<evidence type="ECO:0000313" key="1">
    <source>
        <dbReference type="EMBL" id="KAJ7045211.1"/>
    </source>
</evidence>
<keyword evidence="2" id="KW-1185">Reference proteome</keyword>
<evidence type="ECO:0000313" key="2">
    <source>
        <dbReference type="Proteomes" id="UP001218188"/>
    </source>
</evidence>
<proteinExistence type="predicted"/>
<organism evidence="1 2">
    <name type="scientific">Mycena alexandri</name>
    <dbReference type="NCBI Taxonomy" id="1745969"/>
    <lineage>
        <taxon>Eukaryota</taxon>
        <taxon>Fungi</taxon>
        <taxon>Dikarya</taxon>
        <taxon>Basidiomycota</taxon>
        <taxon>Agaricomycotina</taxon>
        <taxon>Agaricomycetes</taxon>
        <taxon>Agaricomycetidae</taxon>
        <taxon>Agaricales</taxon>
        <taxon>Marasmiineae</taxon>
        <taxon>Mycenaceae</taxon>
        <taxon>Mycena</taxon>
    </lineage>
</organism>
<protein>
    <submittedName>
        <fullName evidence="1">Uncharacterized protein</fullName>
    </submittedName>
</protein>